<dbReference type="GO" id="GO:0015074">
    <property type="term" value="P:DNA integration"/>
    <property type="evidence" value="ECO:0007669"/>
    <property type="project" value="InterPro"/>
</dbReference>
<dbReference type="InterPro" id="IPR048020">
    <property type="entry name" value="Transpos_IS3"/>
</dbReference>
<dbReference type="Pfam" id="PF13276">
    <property type="entry name" value="HTH_21"/>
    <property type="match status" value="1"/>
</dbReference>
<dbReference type="InterPro" id="IPR025948">
    <property type="entry name" value="HTH-like_dom"/>
</dbReference>
<dbReference type="KEGG" id="acz:Acaty_c1034"/>
<name>A0A059ZY34_ACICK</name>
<dbReference type="Gene3D" id="3.30.420.10">
    <property type="entry name" value="Ribonuclease H-like superfamily/Ribonuclease H"/>
    <property type="match status" value="1"/>
</dbReference>
<dbReference type="PANTHER" id="PTHR46889">
    <property type="entry name" value="TRANSPOSASE INSF FOR INSERTION SEQUENCE IS3B-RELATED"/>
    <property type="match status" value="1"/>
</dbReference>
<dbReference type="Pfam" id="PF00665">
    <property type="entry name" value="rve"/>
    <property type="match status" value="1"/>
</dbReference>
<evidence type="ECO:0000313" key="2">
    <source>
        <dbReference type="EMBL" id="AIA54906.1"/>
    </source>
</evidence>
<dbReference type="PANTHER" id="PTHR46889:SF4">
    <property type="entry name" value="TRANSPOSASE INSO FOR INSERTION SEQUENCE ELEMENT IS911B-RELATED"/>
    <property type="match status" value="1"/>
</dbReference>
<reference evidence="2 3" key="1">
    <citation type="journal article" date="2009" name="J. Bacteriol.">
        <title>Draft genome sequence of the extremely acidophilic bacterium Acidithiobacillus caldus ATCC 51756 reveals metabolic versatility in the genus Acidithiobacillus.</title>
        <authorList>
            <person name="Valdes J."/>
            <person name="Quatrini R."/>
            <person name="Hallberg K."/>
            <person name="Dopson M."/>
            <person name="Valenzuela P.D."/>
            <person name="Holmes D.S."/>
        </authorList>
    </citation>
    <scope>NUCLEOTIDE SEQUENCE [LARGE SCALE GENOMIC DNA]</scope>
    <source>
        <strain evidence="3">ATCC 51756 / DSM 8584 / KU</strain>
    </source>
</reference>
<dbReference type="InterPro" id="IPR012337">
    <property type="entry name" value="RNaseH-like_sf"/>
</dbReference>
<proteinExistence type="predicted"/>
<dbReference type="HOGENOM" id="CLU_027402_4_1_6"/>
<accession>A0A059ZY34</accession>
<dbReference type="EMBL" id="CP005986">
    <property type="protein sequence ID" value="AIA54906.1"/>
    <property type="molecule type" value="Genomic_DNA"/>
</dbReference>
<dbReference type="Proteomes" id="UP000005522">
    <property type="component" value="Chromosome"/>
</dbReference>
<dbReference type="SUPFAM" id="SSF53098">
    <property type="entry name" value="Ribonuclease H-like"/>
    <property type="match status" value="1"/>
</dbReference>
<dbReference type="NCBIfam" id="NF033516">
    <property type="entry name" value="transpos_IS3"/>
    <property type="match status" value="1"/>
</dbReference>
<dbReference type="eggNOG" id="COG2801">
    <property type="taxonomic scope" value="Bacteria"/>
</dbReference>
<dbReference type="GO" id="GO:0003676">
    <property type="term" value="F:nucleic acid binding"/>
    <property type="evidence" value="ECO:0007669"/>
    <property type="project" value="InterPro"/>
</dbReference>
<evidence type="ECO:0000313" key="3">
    <source>
        <dbReference type="Proteomes" id="UP000005522"/>
    </source>
</evidence>
<sequence length="305" mass="34942">MSDRAHSRISVHRQCVLLGVPRSTIYYRAHPRPVDDRLLRAIDRVYTAFPFMGRRQIHRMLKAEGAVVNLKTVHRAMRILGMAAVAPGPHTSKPHPQHPKYPYLLRGVAIDRPNQVWSADVTYLPMARGFQYLVAVVDWFSRKVLSWRVSNSLDAGFCVEALEEALRRYGAPEIFNTDQGAQFTSEAFLGVLRRHDVRISMDGKGRALDNVFVERLWRTVKYEHVYLRPADTDRTQSGSQELLCLVQWRKAAFLPRRENPGGDLRRRFSETGSLMFWSTIPVLLDWHPSADPRSEVGKIVGSLRT</sequence>
<dbReference type="PROSITE" id="PS50994">
    <property type="entry name" value="INTEGRASE"/>
    <property type="match status" value="1"/>
</dbReference>
<organism evidence="2 3">
    <name type="scientific">Acidithiobacillus caldus (strain ATCC 51756 / DSM 8584 / KU)</name>
    <dbReference type="NCBI Taxonomy" id="637389"/>
    <lineage>
        <taxon>Bacteria</taxon>
        <taxon>Pseudomonadati</taxon>
        <taxon>Pseudomonadota</taxon>
        <taxon>Acidithiobacillia</taxon>
        <taxon>Acidithiobacillales</taxon>
        <taxon>Acidithiobacillaceae</taxon>
        <taxon>Acidithiobacillus</taxon>
    </lineage>
</organism>
<evidence type="ECO:0000259" key="1">
    <source>
        <dbReference type="PROSITE" id="PS50994"/>
    </source>
</evidence>
<feature type="domain" description="Integrase catalytic" evidence="1">
    <location>
        <begin position="109"/>
        <end position="221"/>
    </location>
</feature>
<dbReference type="InterPro" id="IPR001584">
    <property type="entry name" value="Integrase_cat-core"/>
</dbReference>
<dbReference type="InterPro" id="IPR050900">
    <property type="entry name" value="Transposase_IS3/IS150/IS904"/>
</dbReference>
<protein>
    <submittedName>
        <fullName evidence="2">Putative transposase</fullName>
    </submittedName>
</protein>
<dbReference type="AlphaFoldDB" id="A0A059ZY34"/>
<dbReference type="InterPro" id="IPR036397">
    <property type="entry name" value="RNaseH_sf"/>
</dbReference>
<gene>
    <name evidence="2" type="ORF">Acaty_c1034</name>
</gene>